<dbReference type="Proteomes" id="UP001501570">
    <property type="component" value="Unassembled WGS sequence"/>
</dbReference>
<feature type="compositionally biased region" description="Pro residues" evidence="1">
    <location>
        <begin position="327"/>
        <end position="358"/>
    </location>
</feature>
<evidence type="ECO:0008006" key="4">
    <source>
        <dbReference type="Google" id="ProtNLM"/>
    </source>
</evidence>
<keyword evidence="3" id="KW-1185">Reference proteome</keyword>
<dbReference type="EMBL" id="BAABJQ010000007">
    <property type="protein sequence ID" value="GAA5185157.1"/>
    <property type="molecule type" value="Genomic_DNA"/>
</dbReference>
<gene>
    <name evidence="2" type="ORF">GCM10023322_28250</name>
</gene>
<name>A0ABP9RT28_9ACTN</name>
<organism evidence="2 3">
    <name type="scientific">Rugosimonospora acidiphila</name>
    <dbReference type="NCBI Taxonomy" id="556531"/>
    <lineage>
        <taxon>Bacteria</taxon>
        <taxon>Bacillati</taxon>
        <taxon>Actinomycetota</taxon>
        <taxon>Actinomycetes</taxon>
        <taxon>Micromonosporales</taxon>
        <taxon>Micromonosporaceae</taxon>
        <taxon>Rugosimonospora</taxon>
    </lineage>
</organism>
<sequence>MPDDKYYGYTPIPIPAPAAASDDYISVSQITKEAAYQPTQWDDDRRVTIDNLWMMVQRESDERVTATADMWRRVESLLETTGNNLRRYADALAKKWDSDAGRAFLQQVGRSLYSIDEWKGIAQTNAAGLDLLAASIKKNQEKAKPIWQTYVKAIQQPGSVPGSAPKQPNVLLFWESPESEGDRKTRLRKEYADKIKPYAKDLADTYMDVYFYHLSRGTKFKGPTDAAFASPPVPSPGALPPGTLPTPGVLPKPTLPKPTLPTQISPDHLVDVPAGDLPGANLPGANLPGSDLPGANLPGSDHSLTLAGQMGPMPQLNLPNVPNLPTVGPPPAAGPLPMPVLPSLPNVGEPPPSAPGEPRPLAGAEEPLTRPSMPGRPNLSGLRRPGQVRPPSPGRGTPNLRGARGRGGAPSQGAEGSDLSEEVEHPNARAPMPPRLGGRRAESGPRRPGSRAEEEPAGRGVGPRSRSDDEADRLAGRRRPGVAEEEQEAFRQQAGGRPDLEGRSATLRRGTGAEPLEEAGHGPALGGRSAPPPKARRSGGAVGAEEYEFVLEPDGDDQLWEVEQPAPTVIDTPHAPRPADPGPALGRPD</sequence>
<evidence type="ECO:0000313" key="2">
    <source>
        <dbReference type="EMBL" id="GAA5185157.1"/>
    </source>
</evidence>
<dbReference type="RefSeq" id="WP_345629691.1">
    <property type="nucleotide sequence ID" value="NZ_BAABJQ010000007.1"/>
</dbReference>
<feature type="region of interest" description="Disordered" evidence="1">
    <location>
        <begin position="274"/>
        <end position="589"/>
    </location>
</feature>
<evidence type="ECO:0000313" key="3">
    <source>
        <dbReference type="Proteomes" id="UP001501570"/>
    </source>
</evidence>
<proteinExistence type="predicted"/>
<reference evidence="3" key="1">
    <citation type="journal article" date="2019" name="Int. J. Syst. Evol. Microbiol.">
        <title>The Global Catalogue of Microorganisms (GCM) 10K type strain sequencing project: providing services to taxonomists for standard genome sequencing and annotation.</title>
        <authorList>
            <consortium name="The Broad Institute Genomics Platform"/>
            <consortium name="The Broad Institute Genome Sequencing Center for Infectious Disease"/>
            <person name="Wu L."/>
            <person name="Ma J."/>
        </authorList>
    </citation>
    <scope>NUCLEOTIDE SEQUENCE [LARGE SCALE GENOMIC DNA]</scope>
    <source>
        <strain evidence="3">JCM 18304</strain>
    </source>
</reference>
<evidence type="ECO:0000256" key="1">
    <source>
        <dbReference type="SAM" id="MobiDB-lite"/>
    </source>
</evidence>
<feature type="compositionally biased region" description="Basic and acidic residues" evidence="1">
    <location>
        <begin position="439"/>
        <end position="457"/>
    </location>
</feature>
<feature type="compositionally biased region" description="Acidic residues" evidence="1">
    <location>
        <begin position="545"/>
        <end position="560"/>
    </location>
</feature>
<protein>
    <recommendedName>
        <fullName evidence="4">PPE family protein</fullName>
    </recommendedName>
</protein>
<feature type="region of interest" description="Disordered" evidence="1">
    <location>
        <begin position="231"/>
        <end position="251"/>
    </location>
</feature>
<feature type="compositionally biased region" description="Low complexity" evidence="1">
    <location>
        <begin position="312"/>
        <end position="326"/>
    </location>
</feature>
<comment type="caution">
    <text evidence="2">The sequence shown here is derived from an EMBL/GenBank/DDBJ whole genome shotgun (WGS) entry which is preliminary data.</text>
</comment>
<accession>A0ABP9RT28</accession>
<feature type="compositionally biased region" description="Basic and acidic residues" evidence="1">
    <location>
        <begin position="465"/>
        <end position="475"/>
    </location>
</feature>